<evidence type="ECO:0000313" key="3">
    <source>
        <dbReference type="Proteomes" id="UP000028045"/>
    </source>
</evidence>
<gene>
    <name evidence="2" type="ORF">S7711_10784</name>
</gene>
<dbReference type="Proteomes" id="UP000028045">
    <property type="component" value="Unassembled WGS sequence"/>
</dbReference>
<feature type="region of interest" description="Disordered" evidence="1">
    <location>
        <begin position="1"/>
        <end position="78"/>
    </location>
</feature>
<sequence>MTTTENASHLTKTAPEASRDGPVPDNLKADRQPADAPQSLLHKHDSLAPKVHTEGAAAAKERRSLLVPSQEQQQPQEVSWSELAAGVFRQMLT</sequence>
<reference evidence="2 3" key="1">
    <citation type="journal article" date="2014" name="BMC Genomics">
        <title>Comparative genome sequencing reveals chemotype-specific gene clusters in the toxigenic black mold Stachybotrys.</title>
        <authorList>
            <person name="Semeiks J."/>
            <person name="Borek D."/>
            <person name="Otwinowski Z."/>
            <person name="Grishin N.V."/>
        </authorList>
    </citation>
    <scope>NUCLEOTIDE SEQUENCE [LARGE SCALE GENOMIC DNA]</scope>
    <source>
        <strain evidence="3">CBS 109288 / IBT 7711</strain>
    </source>
</reference>
<accession>A0A084AHU8</accession>
<evidence type="ECO:0000313" key="2">
    <source>
        <dbReference type="EMBL" id="KEY64877.1"/>
    </source>
</evidence>
<proteinExistence type="predicted"/>
<protein>
    <submittedName>
        <fullName evidence="2">Uncharacterized protein</fullName>
    </submittedName>
</protein>
<feature type="compositionally biased region" description="Polar residues" evidence="1">
    <location>
        <begin position="1"/>
        <end position="11"/>
    </location>
</feature>
<feature type="compositionally biased region" description="Basic and acidic residues" evidence="1">
    <location>
        <begin position="42"/>
        <end position="64"/>
    </location>
</feature>
<dbReference type="HOGENOM" id="CLU_2401106_0_0_1"/>
<keyword evidence="3" id="KW-1185">Reference proteome</keyword>
<feature type="compositionally biased region" description="Low complexity" evidence="1">
    <location>
        <begin position="65"/>
        <end position="78"/>
    </location>
</feature>
<name>A0A084AHU8_STACB</name>
<organism evidence="2 3">
    <name type="scientific">Stachybotrys chartarum (strain CBS 109288 / IBT 7711)</name>
    <name type="common">Toxic black mold</name>
    <name type="synonym">Stilbospora chartarum</name>
    <dbReference type="NCBI Taxonomy" id="1280523"/>
    <lineage>
        <taxon>Eukaryota</taxon>
        <taxon>Fungi</taxon>
        <taxon>Dikarya</taxon>
        <taxon>Ascomycota</taxon>
        <taxon>Pezizomycotina</taxon>
        <taxon>Sordariomycetes</taxon>
        <taxon>Hypocreomycetidae</taxon>
        <taxon>Hypocreales</taxon>
        <taxon>Stachybotryaceae</taxon>
        <taxon>Stachybotrys</taxon>
    </lineage>
</organism>
<dbReference type="AlphaFoldDB" id="A0A084AHU8"/>
<dbReference type="EMBL" id="KL648721">
    <property type="protein sequence ID" value="KEY64877.1"/>
    <property type="molecule type" value="Genomic_DNA"/>
</dbReference>
<evidence type="ECO:0000256" key="1">
    <source>
        <dbReference type="SAM" id="MobiDB-lite"/>
    </source>
</evidence>